<accession>A0A3E2BQX5</accession>
<dbReference type="PANTHER" id="PTHR32063">
    <property type="match status" value="1"/>
</dbReference>
<feature type="domain" description="SSD" evidence="2">
    <location>
        <begin position="338"/>
        <end position="489"/>
    </location>
</feature>
<keyword evidence="1" id="KW-0472">Membrane</keyword>
<dbReference type="Gene3D" id="3.30.70.1440">
    <property type="entry name" value="Multidrug efflux transporter AcrB pore domain"/>
    <property type="match status" value="1"/>
</dbReference>
<dbReference type="InterPro" id="IPR027463">
    <property type="entry name" value="AcrB_DN_DC_subdom"/>
</dbReference>
<feature type="transmembrane region" description="Helical" evidence="1">
    <location>
        <begin position="865"/>
        <end position="883"/>
    </location>
</feature>
<protein>
    <recommendedName>
        <fullName evidence="2">SSD domain-containing protein</fullName>
    </recommendedName>
</protein>
<dbReference type="Gene3D" id="3.30.70.1320">
    <property type="entry name" value="Multidrug efflux transporter AcrB pore domain like"/>
    <property type="match status" value="1"/>
</dbReference>
<feature type="transmembrane region" description="Helical" evidence="1">
    <location>
        <begin position="464"/>
        <end position="491"/>
    </location>
</feature>
<gene>
    <name evidence="3" type="ORF">OP8BY_0989</name>
</gene>
<sequence>MKLPEFSVRRKVTASMIAMILVVIGLIAFSRLGLDFFPDLEYPTVSVITTYRGASSEDIEKTITEPLEQVVSSVSGVKKVTSQSSEGVSVLMVEFEWGTNLDFAAQDIRDQIGLYRNFLPTNASNPLVVKFNLSQFPVVFYGITADSGYSTYDLKKMMEDEVKPRLERLDGVASAAVFSTDEREIRVEVDKNALISYNLSLDRVLMALAAENVNAPAGDVVERHEDLIVRTLGEFRSVEDVRNVVVGLSQRGEPIYVRDIAEVKDTFKETRNVARVQEQKGVYLVVNKRSGANTALVGNAVKKEISKIQASLPGNVKFHMAMDQAEMINMVASRTSNNAVVGAFLAIGLIFLFLRNWRPTMIIAIAIPLSVITTFVALYAAGYTLNLMTLGGLALGVGMLVDNAIVVIENTFRHIEEGKHVEEAAVVGASEVGMAITASTLTTIIVFLPVVFAGGITGKLTQPLALTIVFSLVSSLFVALTLVPLFSSLLFKARAKKSSADEECVVKEPHFAAARAFYRKLLAAALRKRKIVLAVTAALFVISLVTVAFLGTEFMPQSDRNFLMVRIKLPVGTSLDETNRILGQVERIFSQQPEVTLVSAQAGSRAEEDPADMASGMGITGTHEGLLMVRLVDRSERKYSDMEILERVRKMLPQLENFKFEQINMEAAMMGGASAPVEIKLFGKDLEKLREIGDTIVKRISDVEGLRDLTHSLAQGKPEYQFSLDRERAARLGLAVAQVSSTIQTATQGTVVSRYRDGSDEVNIRVILAKQYRDTLEEIRKTPLMSAAGKMIFLEQIADWKRGEGPIQITRENQMRKISITANIAGRDLGTVMRDIRSRLGDFEKQLPPGYFLEYGGAYEQMIDAFKVLAAALALAVLLVYMVMASQFENFLHPFVIMFTIPLAIIGVIFGLLISGKPVSLPALIGVIILAGIAVNNGIVMIDYINQLIRRGLDKREAIIRGAVTRLRPVLLTALTTILGMLPMAVAGGSGAEFRSPMAVAVVGGLTATTLLTLFIIPIVYSIFNRVSFKEYVPQSEELPCK</sequence>
<evidence type="ECO:0000259" key="2">
    <source>
        <dbReference type="PROSITE" id="PS50156"/>
    </source>
</evidence>
<dbReference type="SUPFAM" id="SSF82714">
    <property type="entry name" value="Multidrug efflux transporter AcrB TolC docking domain, DN and DC subdomains"/>
    <property type="match status" value="2"/>
</dbReference>
<feature type="transmembrane region" description="Helical" evidence="1">
    <location>
        <begin position="387"/>
        <end position="412"/>
    </location>
</feature>
<name>A0A3E2BQX5_9BACT</name>
<dbReference type="PROSITE" id="PS50156">
    <property type="entry name" value="SSD"/>
    <property type="match status" value="1"/>
</dbReference>
<feature type="transmembrane region" description="Helical" evidence="1">
    <location>
        <begin position="336"/>
        <end position="354"/>
    </location>
</feature>
<feature type="transmembrane region" description="Helical" evidence="1">
    <location>
        <begin position="361"/>
        <end position="381"/>
    </location>
</feature>
<keyword evidence="1" id="KW-0812">Transmembrane</keyword>
<dbReference type="Gene3D" id="1.20.1640.10">
    <property type="entry name" value="Multidrug efflux transporter AcrB transmembrane domain"/>
    <property type="match status" value="2"/>
</dbReference>
<feature type="transmembrane region" description="Helical" evidence="1">
    <location>
        <begin position="531"/>
        <end position="551"/>
    </location>
</feature>
<evidence type="ECO:0000313" key="3">
    <source>
        <dbReference type="EMBL" id="RFT17047.1"/>
    </source>
</evidence>
<dbReference type="GO" id="GO:0042910">
    <property type="term" value="F:xenobiotic transmembrane transporter activity"/>
    <property type="evidence" value="ECO:0007669"/>
    <property type="project" value="TreeGrafter"/>
</dbReference>
<dbReference type="Gene3D" id="3.30.70.1430">
    <property type="entry name" value="Multidrug efflux transporter AcrB pore domain"/>
    <property type="match status" value="2"/>
</dbReference>
<dbReference type="SUPFAM" id="SSF82866">
    <property type="entry name" value="Multidrug efflux transporter AcrB transmembrane domain"/>
    <property type="match status" value="2"/>
</dbReference>
<comment type="caution">
    <text evidence="3">The sequence shown here is derived from an EMBL/GenBank/DDBJ whole genome shotgun (WGS) entry which is preliminary data.</text>
</comment>
<dbReference type="EMBL" id="QUAH01000001">
    <property type="protein sequence ID" value="RFT17047.1"/>
    <property type="molecule type" value="Genomic_DNA"/>
</dbReference>
<keyword evidence="1" id="KW-1133">Transmembrane helix</keyword>
<evidence type="ECO:0000256" key="1">
    <source>
        <dbReference type="SAM" id="Phobius"/>
    </source>
</evidence>
<feature type="transmembrane region" description="Helical" evidence="1">
    <location>
        <begin position="998"/>
        <end position="1024"/>
    </location>
</feature>
<feature type="transmembrane region" description="Helical" evidence="1">
    <location>
        <begin position="895"/>
        <end position="915"/>
    </location>
</feature>
<feature type="transmembrane region" description="Helical" evidence="1">
    <location>
        <begin position="967"/>
        <end position="986"/>
    </location>
</feature>
<dbReference type="Gene3D" id="3.30.2090.10">
    <property type="entry name" value="Multidrug efflux transporter AcrB TolC docking domain, DN and DC subdomains"/>
    <property type="match status" value="2"/>
</dbReference>
<dbReference type="Proteomes" id="UP000257323">
    <property type="component" value="Unassembled WGS sequence"/>
</dbReference>
<organism evidence="3 4">
    <name type="scientific">Candidatus Saccharicenans subterraneus</name>
    <dbReference type="NCBI Taxonomy" id="2508984"/>
    <lineage>
        <taxon>Bacteria</taxon>
        <taxon>Candidatus Aminicenantota</taxon>
        <taxon>Candidatus Aminicenantia</taxon>
        <taxon>Candidatus Aminicenantales</taxon>
        <taxon>Candidatus Saccharicenantaceae</taxon>
        <taxon>Candidatus Saccharicenans</taxon>
    </lineage>
</organism>
<reference evidence="3 4" key="1">
    <citation type="submission" date="2018-08" db="EMBL/GenBank/DDBJ databases">
        <title>Genome analysis of the thermophilic bacterium of the candidate phylum Aminicenantes from deep subsurface aquifer revealed its physiology and ecological role.</title>
        <authorList>
            <person name="Kadnikov V.V."/>
            <person name="Mardanov A.V."/>
            <person name="Beletsky A.V."/>
            <person name="Karnachuk O.V."/>
            <person name="Ravin N.V."/>
        </authorList>
    </citation>
    <scope>NUCLEOTIDE SEQUENCE [LARGE SCALE GENOMIC DNA]</scope>
    <source>
        <strain evidence="3">BY38</strain>
    </source>
</reference>
<proteinExistence type="predicted"/>
<feature type="transmembrane region" description="Helical" evidence="1">
    <location>
        <begin position="424"/>
        <end position="452"/>
    </location>
</feature>
<dbReference type="Pfam" id="PF00873">
    <property type="entry name" value="ACR_tran"/>
    <property type="match status" value="1"/>
</dbReference>
<dbReference type="GO" id="GO:0005886">
    <property type="term" value="C:plasma membrane"/>
    <property type="evidence" value="ECO:0007669"/>
    <property type="project" value="TreeGrafter"/>
</dbReference>
<dbReference type="AlphaFoldDB" id="A0A3E2BQX5"/>
<dbReference type="SUPFAM" id="SSF82693">
    <property type="entry name" value="Multidrug efflux transporter AcrB pore domain, PN1, PN2, PC1 and PC2 subdomains"/>
    <property type="match status" value="3"/>
</dbReference>
<feature type="transmembrane region" description="Helical" evidence="1">
    <location>
        <begin position="12"/>
        <end position="34"/>
    </location>
</feature>
<dbReference type="InterPro" id="IPR000731">
    <property type="entry name" value="SSD"/>
</dbReference>
<evidence type="ECO:0000313" key="4">
    <source>
        <dbReference type="Proteomes" id="UP000257323"/>
    </source>
</evidence>
<dbReference type="PRINTS" id="PR00702">
    <property type="entry name" value="ACRIFLAVINRP"/>
</dbReference>
<feature type="transmembrane region" description="Helical" evidence="1">
    <location>
        <begin position="921"/>
        <end position="946"/>
    </location>
</feature>
<dbReference type="InterPro" id="IPR001036">
    <property type="entry name" value="Acrflvin-R"/>
</dbReference>
<dbReference type="PANTHER" id="PTHR32063:SF0">
    <property type="entry name" value="SWARMING MOTILITY PROTEIN SWRC"/>
    <property type="match status" value="1"/>
</dbReference>